<keyword evidence="2" id="KW-1185">Reference proteome</keyword>
<dbReference type="InterPro" id="IPR024747">
    <property type="entry name" value="Pyridox_Oxase-rel"/>
</dbReference>
<dbReference type="Pfam" id="PF12900">
    <property type="entry name" value="Pyridox_ox_2"/>
    <property type="match status" value="1"/>
</dbReference>
<comment type="caution">
    <text evidence="1">The sequence shown here is derived from an EMBL/GenBank/DDBJ whole genome shotgun (WGS) entry which is preliminary data.</text>
</comment>
<evidence type="ECO:0000313" key="1">
    <source>
        <dbReference type="EMBL" id="GGD74642.1"/>
    </source>
</evidence>
<dbReference type="Gene3D" id="2.30.110.10">
    <property type="entry name" value="Electron Transport, Fmn-binding Protein, Chain A"/>
    <property type="match status" value="1"/>
</dbReference>
<evidence type="ECO:0008006" key="3">
    <source>
        <dbReference type="Google" id="ProtNLM"/>
    </source>
</evidence>
<dbReference type="EMBL" id="BMCM01000002">
    <property type="protein sequence ID" value="GGD74642.1"/>
    <property type="molecule type" value="Genomic_DNA"/>
</dbReference>
<sequence length="130" mass="14451">MISELQEQQCRELLTTTTVGRIGFVVDERVHIFPVNYAVSGDDLLVHTSSDGILRRVGDADSMVAFEIDYHDDLAGTGWSVLMHGQISTASDEDVPTTAGRAPWAGAERVLPLRFRIESISGRRVRRERP</sequence>
<accession>A0ABQ1RPQ4</accession>
<evidence type="ECO:0000313" key="2">
    <source>
        <dbReference type="Proteomes" id="UP000629365"/>
    </source>
</evidence>
<organism evidence="1 2">
    <name type="scientific">Microbacterium murale</name>
    <dbReference type="NCBI Taxonomy" id="1081040"/>
    <lineage>
        <taxon>Bacteria</taxon>
        <taxon>Bacillati</taxon>
        <taxon>Actinomycetota</taxon>
        <taxon>Actinomycetes</taxon>
        <taxon>Micrococcales</taxon>
        <taxon>Microbacteriaceae</taxon>
        <taxon>Microbacterium</taxon>
    </lineage>
</organism>
<gene>
    <name evidence="1" type="ORF">GCM10007269_17030</name>
</gene>
<dbReference type="InterPro" id="IPR012349">
    <property type="entry name" value="Split_barrel_FMN-bd"/>
</dbReference>
<name>A0ABQ1RPQ4_9MICO</name>
<dbReference type="SUPFAM" id="SSF50475">
    <property type="entry name" value="FMN-binding split barrel"/>
    <property type="match status" value="1"/>
</dbReference>
<dbReference type="RefSeq" id="WP_188436145.1">
    <property type="nucleotide sequence ID" value="NZ_BMCM01000002.1"/>
</dbReference>
<dbReference type="Proteomes" id="UP000629365">
    <property type="component" value="Unassembled WGS sequence"/>
</dbReference>
<reference evidence="2" key="1">
    <citation type="journal article" date="2019" name="Int. J. Syst. Evol. Microbiol.">
        <title>The Global Catalogue of Microorganisms (GCM) 10K type strain sequencing project: providing services to taxonomists for standard genome sequencing and annotation.</title>
        <authorList>
            <consortium name="The Broad Institute Genomics Platform"/>
            <consortium name="The Broad Institute Genome Sequencing Center for Infectious Disease"/>
            <person name="Wu L."/>
            <person name="Ma J."/>
        </authorList>
    </citation>
    <scope>NUCLEOTIDE SEQUENCE [LARGE SCALE GENOMIC DNA]</scope>
    <source>
        <strain evidence="2">CCM 7640</strain>
    </source>
</reference>
<proteinExistence type="predicted"/>
<protein>
    <recommendedName>
        <fullName evidence="3">Pyridoxamine 5'-phosphate oxidase family protein</fullName>
    </recommendedName>
</protein>